<evidence type="ECO:0000313" key="1">
    <source>
        <dbReference type="EMBL" id="CAG8470585.1"/>
    </source>
</evidence>
<organism evidence="1 2">
    <name type="scientific">Gigaspora margarita</name>
    <dbReference type="NCBI Taxonomy" id="4874"/>
    <lineage>
        <taxon>Eukaryota</taxon>
        <taxon>Fungi</taxon>
        <taxon>Fungi incertae sedis</taxon>
        <taxon>Mucoromycota</taxon>
        <taxon>Glomeromycotina</taxon>
        <taxon>Glomeromycetes</taxon>
        <taxon>Diversisporales</taxon>
        <taxon>Gigasporaceae</taxon>
        <taxon>Gigaspora</taxon>
    </lineage>
</organism>
<dbReference type="Proteomes" id="UP000789901">
    <property type="component" value="Unassembled WGS sequence"/>
</dbReference>
<gene>
    <name evidence="1" type="ORF">GMARGA_LOCUS756</name>
</gene>
<name>A0ABM8VXE3_GIGMA</name>
<proteinExistence type="predicted"/>
<reference evidence="1 2" key="1">
    <citation type="submission" date="2021-06" db="EMBL/GenBank/DDBJ databases">
        <authorList>
            <person name="Kallberg Y."/>
            <person name="Tangrot J."/>
            <person name="Rosling A."/>
        </authorList>
    </citation>
    <scope>NUCLEOTIDE SEQUENCE [LARGE SCALE GENOMIC DNA]</scope>
    <source>
        <strain evidence="1 2">120-4 pot B 10/14</strain>
    </source>
</reference>
<sequence>MREVIFFKFSQELSEREREKKIGKKEDYNKRETLMRNNFPSEDYYSFEIKDKVVCGNMFNVDMLALRKKEDWSDYENLLARKTVSNQPCLLIVINYNLKMAFSGGTLNFRLWQAVSYDVPPDSGDNRIELRGVVEDNENRDIPKINYISLWMHHEELKLK</sequence>
<accession>A0ABM8VXE3</accession>
<keyword evidence="2" id="KW-1185">Reference proteome</keyword>
<protein>
    <submittedName>
        <fullName evidence="1">17635_t:CDS:1</fullName>
    </submittedName>
</protein>
<evidence type="ECO:0000313" key="2">
    <source>
        <dbReference type="Proteomes" id="UP000789901"/>
    </source>
</evidence>
<comment type="caution">
    <text evidence="1">The sequence shown here is derived from an EMBL/GenBank/DDBJ whole genome shotgun (WGS) entry which is preliminary data.</text>
</comment>
<dbReference type="EMBL" id="CAJVQB010000148">
    <property type="protein sequence ID" value="CAG8470585.1"/>
    <property type="molecule type" value="Genomic_DNA"/>
</dbReference>